<dbReference type="GO" id="GO:0016746">
    <property type="term" value="F:acyltransferase activity"/>
    <property type="evidence" value="ECO:0007669"/>
    <property type="project" value="UniProtKB-KW"/>
</dbReference>
<evidence type="ECO:0000259" key="2">
    <source>
        <dbReference type="SMART" id="SM00563"/>
    </source>
</evidence>
<keyword evidence="1" id="KW-0472">Membrane</keyword>
<evidence type="ECO:0000256" key="1">
    <source>
        <dbReference type="SAM" id="Phobius"/>
    </source>
</evidence>
<feature type="transmembrane region" description="Helical" evidence="1">
    <location>
        <begin position="6"/>
        <end position="27"/>
    </location>
</feature>
<evidence type="ECO:0000313" key="3">
    <source>
        <dbReference type="EMBL" id="TDU26605.1"/>
    </source>
</evidence>
<feature type="domain" description="Phospholipid/glycerol acyltransferase" evidence="2">
    <location>
        <begin position="91"/>
        <end position="233"/>
    </location>
</feature>
<evidence type="ECO:0000313" key="4">
    <source>
        <dbReference type="Proteomes" id="UP000295341"/>
    </source>
</evidence>
<dbReference type="RefSeq" id="WP_133882794.1">
    <property type="nucleotide sequence ID" value="NZ_MWIN01000007.1"/>
</dbReference>
<dbReference type="EMBL" id="SOBT01000010">
    <property type="protein sequence ID" value="TDU26605.1"/>
    <property type="molecule type" value="Genomic_DNA"/>
</dbReference>
<protein>
    <submittedName>
        <fullName evidence="3">Acyltransferase-like protein</fullName>
    </submittedName>
</protein>
<dbReference type="AlphaFoldDB" id="A0A4S3K7C7"/>
<dbReference type="PANTHER" id="PTHR10983:SF15">
    <property type="entry name" value="ACYLTRANSFERASE YIHG-RELATED"/>
    <property type="match status" value="1"/>
</dbReference>
<dbReference type="Pfam" id="PF01553">
    <property type="entry name" value="Acyltransferase"/>
    <property type="match status" value="1"/>
</dbReference>
<dbReference type="SUPFAM" id="SSF69593">
    <property type="entry name" value="Glycerol-3-phosphate (1)-acyltransferase"/>
    <property type="match status" value="1"/>
</dbReference>
<keyword evidence="1" id="KW-1133">Transmembrane helix</keyword>
<dbReference type="PANTHER" id="PTHR10983">
    <property type="entry name" value="1-ACYLGLYCEROL-3-PHOSPHATE ACYLTRANSFERASE-RELATED"/>
    <property type="match status" value="1"/>
</dbReference>
<accession>A0A4S3K7C7</accession>
<dbReference type="GO" id="GO:0005886">
    <property type="term" value="C:plasma membrane"/>
    <property type="evidence" value="ECO:0007669"/>
    <property type="project" value="TreeGrafter"/>
</dbReference>
<keyword evidence="1" id="KW-0812">Transmembrane</keyword>
<dbReference type="Proteomes" id="UP000295341">
    <property type="component" value="Unassembled WGS sequence"/>
</dbReference>
<gene>
    <name evidence="3" type="ORF">DFR24_3634</name>
</gene>
<comment type="caution">
    <text evidence="3">The sequence shown here is derived from an EMBL/GenBank/DDBJ whole genome shotgun (WGS) entry which is preliminary data.</text>
</comment>
<sequence>MISVLLPAWLVGALTFATMSVVLLFWGGMVLMPLVLLRALLPFGFVQNALSPLIVEVASQWVASNQLVYRVMHAPAWHLDYRAQLDPQKSYLLICNHQSWADIQILFDLFYGRTHFPRFFLKKELIWIPIVGLACWALDMPFMKRHSKEAIAANPALRGEDLRTTQRFCEKYRRRPITVVNFLEGTRFSESKRASSASPYRHLLKPKSAGLSFTLNAMGEQFAGIIDVTLAYQPATKGLVWSWLCGEQSHMAIHVDTLPIPPELIHGDYEGDEEFRARFQTWINGIWSRKDARLERMLSSAGRAEATPRLT</sequence>
<name>A0A4S3K7C7_9GAMM</name>
<dbReference type="InterPro" id="IPR002123">
    <property type="entry name" value="Plipid/glycerol_acylTrfase"/>
</dbReference>
<organism evidence="3 4">
    <name type="scientific">Panacagrimonas perspica</name>
    <dbReference type="NCBI Taxonomy" id="381431"/>
    <lineage>
        <taxon>Bacteria</taxon>
        <taxon>Pseudomonadati</taxon>
        <taxon>Pseudomonadota</taxon>
        <taxon>Gammaproteobacteria</taxon>
        <taxon>Nevskiales</taxon>
        <taxon>Nevskiaceae</taxon>
        <taxon>Panacagrimonas</taxon>
    </lineage>
</organism>
<dbReference type="CDD" id="cd07990">
    <property type="entry name" value="LPLAT_LCLAT1-like"/>
    <property type="match status" value="1"/>
</dbReference>
<keyword evidence="3" id="KW-0808">Transferase</keyword>
<reference evidence="3 4" key="1">
    <citation type="submission" date="2019-03" db="EMBL/GenBank/DDBJ databases">
        <title>Genomic Encyclopedia of Type Strains, Phase IV (KMG-IV): sequencing the most valuable type-strain genomes for metagenomic binning, comparative biology and taxonomic classification.</title>
        <authorList>
            <person name="Goeker M."/>
        </authorList>
    </citation>
    <scope>NUCLEOTIDE SEQUENCE [LARGE SCALE GENOMIC DNA]</scope>
    <source>
        <strain evidence="3 4">DSM 26377</strain>
    </source>
</reference>
<keyword evidence="4" id="KW-1185">Reference proteome</keyword>
<proteinExistence type="predicted"/>
<keyword evidence="3" id="KW-0012">Acyltransferase</keyword>
<dbReference type="SMART" id="SM00563">
    <property type="entry name" value="PlsC"/>
    <property type="match status" value="1"/>
</dbReference>
<dbReference type="NCBIfam" id="NF010621">
    <property type="entry name" value="PRK14014.1"/>
    <property type="match status" value="1"/>
</dbReference>
<dbReference type="OrthoDB" id="319710at2"/>